<evidence type="ECO:0000256" key="2">
    <source>
        <dbReference type="ARBA" id="ARBA00022692"/>
    </source>
</evidence>
<comment type="similarity">
    <text evidence="5">Belongs to the palH/RIM21 family.</text>
</comment>
<protein>
    <submittedName>
        <fullName evidence="8">PalH-domain-containing protein</fullName>
    </submittedName>
</protein>
<evidence type="ECO:0000256" key="1">
    <source>
        <dbReference type="ARBA" id="ARBA00004141"/>
    </source>
</evidence>
<dbReference type="AlphaFoldDB" id="A0A9P4LVS4"/>
<evidence type="ECO:0000256" key="7">
    <source>
        <dbReference type="SAM" id="Phobius"/>
    </source>
</evidence>
<feature type="transmembrane region" description="Helical" evidence="7">
    <location>
        <begin position="227"/>
        <end position="246"/>
    </location>
</feature>
<feature type="compositionally biased region" description="Polar residues" evidence="6">
    <location>
        <begin position="453"/>
        <end position="466"/>
    </location>
</feature>
<feature type="compositionally biased region" description="Polar residues" evidence="6">
    <location>
        <begin position="542"/>
        <end position="556"/>
    </location>
</feature>
<evidence type="ECO:0000256" key="5">
    <source>
        <dbReference type="ARBA" id="ARBA00038109"/>
    </source>
</evidence>
<feature type="compositionally biased region" description="Low complexity" evidence="6">
    <location>
        <begin position="415"/>
        <end position="427"/>
    </location>
</feature>
<comment type="subcellular location">
    <subcellularLocation>
        <location evidence="1">Membrane</location>
        <topology evidence="1">Multi-pass membrane protein</topology>
    </subcellularLocation>
</comment>
<name>A0A9P4LVS4_9PEZI</name>
<feature type="transmembrane region" description="Helical" evidence="7">
    <location>
        <begin position="266"/>
        <end position="288"/>
    </location>
</feature>
<keyword evidence="4 7" id="KW-0472">Membrane</keyword>
<dbReference type="GO" id="GO:0071467">
    <property type="term" value="P:cellular response to pH"/>
    <property type="evidence" value="ECO:0007669"/>
    <property type="project" value="TreeGrafter"/>
</dbReference>
<keyword evidence="9" id="KW-1185">Reference proteome</keyword>
<dbReference type="PANTHER" id="PTHR35779">
    <property type="entry name" value="PH-RESPONSE REGULATOR PROTEIN PALH/RIM21"/>
    <property type="match status" value="1"/>
</dbReference>
<dbReference type="Pfam" id="PF08733">
    <property type="entry name" value="PalH"/>
    <property type="match status" value="1"/>
</dbReference>
<dbReference type="Proteomes" id="UP000799776">
    <property type="component" value="Unassembled WGS sequence"/>
</dbReference>
<gene>
    <name evidence="8" type="ORF">K490DRAFT_65075</name>
</gene>
<evidence type="ECO:0000256" key="4">
    <source>
        <dbReference type="ARBA" id="ARBA00023136"/>
    </source>
</evidence>
<feature type="compositionally biased region" description="Low complexity" evidence="6">
    <location>
        <begin position="708"/>
        <end position="720"/>
    </location>
</feature>
<dbReference type="EMBL" id="ML978718">
    <property type="protein sequence ID" value="KAF2087795.1"/>
    <property type="molecule type" value="Genomic_DNA"/>
</dbReference>
<dbReference type="GO" id="GO:0005886">
    <property type="term" value="C:plasma membrane"/>
    <property type="evidence" value="ECO:0007669"/>
    <property type="project" value="TreeGrafter"/>
</dbReference>
<dbReference type="OrthoDB" id="5393256at2759"/>
<evidence type="ECO:0000313" key="9">
    <source>
        <dbReference type="Proteomes" id="UP000799776"/>
    </source>
</evidence>
<keyword evidence="3 7" id="KW-1133">Transmembrane helix</keyword>
<feature type="region of interest" description="Disordered" evidence="6">
    <location>
        <begin position="526"/>
        <end position="556"/>
    </location>
</feature>
<evidence type="ECO:0000256" key="3">
    <source>
        <dbReference type="ARBA" id="ARBA00022989"/>
    </source>
</evidence>
<feature type="transmembrane region" description="Helical" evidence="7">
    <location>
        <begin position="300"/>
        <end position="321"/>
    </location>
</feature>
<feature type="region of interest" description="Disordered" evidence="6">
    <location>
        <begin position="386"/>
        <end position="485"/>
    </location>
</feature>
<feature type="compositionally biased region" description="Basic and acidic residues" evidence="6">
    <location>
        <begin position="637"/>
        <end position="647"/>
    </location>
</feature>
<reference evidence="8" key="1">
    <citation type="journal article" date="2020" name="Stud. Mycol.">
        <title>101 Dothideomycetes genomes: a test case for predicting lifestyles and emergence of pathogens.</title>
        <authorList>
            <person name="Haridas S."/>
            <person name="Albert R."/>
            <person name="Binder M."/>
            <person name="Bloem J."/>
            <person name="Labutti K."/>
            <person name="Salamov A."/>
            <person name="Andreopoulos B."/>
            <person name="Baker S."/>
            <person name="Barry K."/>
            <person name="Bills G."/>
            <person name="Bluhm B."/>
            <person name="Cannon C."/>
            <person name="Castanera R."/>
            <person name="Culley D."/>
            <person name="Daum C."/>
            <person name="Ezra D."/>
            <person name="Gonzalez J."/>
            <person name="Henrissat B."/>
            <person name="Kuo A."/>
            <person name="Liang C."/>
            <person name="Lipzen A."/>
            <person name="Lutzoni F."/>
            <person name="Magnuson J."/>
            <person name="Mondo S."/>
            <person name="Nolan M."/>
            <person name="Ohm R."/>
            <person name="Pangilinan J."/>
            <person name="Park H.-J."/>
            <person name="Ramirez L."/>
            <person name="Alfaro M."/>
            <person name="Sun H."/>
            <person name="Tritt A."/>
            <person name="Yoshinaga Y."/>
            <person name="Zwiers L.-H."/>
            <person name="Turgeon B."/>
            <person name="Goodwin S."/>
            <person name="Spatafora J."/>
            <person name="Crous P."/>
            <person name="Grigoriev I."/>
        </authorList>
    </citation>
    <scope>NUCLEOTIDE SEQUENCE</scope>
    <source>
        <strain evidence="8">CBS 121410</strain>
    </source>
</reference>
<comment type="caution">
    <text evidence="8">The sequence shown here is derived from an EMBL/GenBank/DDBJ whole genome shotgun (WGS) entry which is preliminary data.</text>
</comment>
<keyword evidence="2 7" id="KW-0812">Transmembrane</keyword>
<accession>A0A9P4LVS4</accession>
<feature type="transmembrane region" description="Helical" evidence="7">
    <location>
        <begin position="90"/>
        <end position="109"/>
    </location>
</feature>
<feature type="region of interest" description="Disordered" evidence="6">
    <location>
        <begin position="1"/>
        <end position="22"/>
    </location>
</feature>
<dbReference type="PANTHER" id="PTHR35779:SF1">
    <property type="entry name" value="PH-RESPONSE REGULATOR PROTEIN PALH_RIM21"/>
    <property type="match status" value="1"/>
</dbReference>
<sequence>MSVTPTPTRRRRDELGTIPTSTSRSATLCTPFALPSDGIIVLGLSSTITLTADALITPACTVDPSSIKNDDPSDVVDMQDPFHSSVVPQVYATGAATVIAWMLVIMLLITPRTFFVGGAGGRSGLLGRRGMISGASGGSSVIGVGSRPWLQKVAALTVAISMTIATADTFNVAEQQYEAGYMDATAIRERVVGGLEVKISRVISDMFLLLAQVQTLIRLFPRHKEKVIIKWVGFGLIILDVIFSSVNNFMGHDIGRPKEFKDAIPALAYLFELALSMLYAAWIIYYAFTKRRYAFYHPLMYNISLIATLSCMSILTPVVFFATDISNYSVAGWGDYFRWVGSAAASVIVWEWVERIEALEREDKKDGILGREIFDGDEMLDVTPSAEINWPGAHHSRNKNSQNRRDKGSGGGSSGAYSSGAGGQDSSRFAHRSGNSRICRDQDGNFVRLRSMPSRSNTQQTGTSESPALPVASGPTPPAAIATPVSRTDTISAASTAYAVRYHNTNSPLPHFARRRSSGEHIRFDLEPRHERIDNPEDDDATQSSEPSIDLETQASQPRDNFLYRSMPFWQVLSAIGNPFKKAGKTPPPEILGARVIEPVNNEEPVPRIAHNYSRWDFKGRLGALAADASERIRERAGNRTGDEDLPVHVIPAQPRGGRAWSPDALKALTTNPLSAPRPTTYHSQDHHGMGEGNRVVNSSLPTPMPSPSISRMRSPLSISTTPSFSSGDDDATAGPSQTVSQRVHEPDHTASPPGASHTGRPTQ</sequence>
<evidence type="ECO:0000256" key="6">
    <source>
        <dbReference type="SAM" id="MobiDB-lite"/>
    </source>
</evidence>
<evidence type="ECO:0000313" key="8">
    <source>
        <dbReference type="EMBL" id="KAF2087795.1"/>
    </source>
</evidence>
<organism evidence="8 9">
    <name type="scientific">Saccharata proteae CBS 121410</name>
    <dbReference type="NCBI Taxonomy" id="1314787"/>
    <lineage>
        <taxon>Eukaryota</taxon>
        <taxon>Fungi</taxon>
        <taxon>Dikarya</taxon>
        <taxon>Ascomycota</taxon>
        <taxon>Pezizomycotina</taxon>
        <taxon>Dothideomycetes</taxon>
        <taxon>Dothideomycetes incertae sedis</taxon>
        <taxon>Botryosphaeriales</taxon>
        <taxon>Saccharataceae</taxon>
        <taxon>Saccharata</taxon>
    </lineage>
</organism>
<feature type="compositionally biased region" description="Basic and acidic residues" evidence="6">
    <location>
        <begin position="526"/>
        <end position="535"/>
    </location>
</feature>
<feature type="region of interest" description="Disordered" evidence="6">
    <location>
        <begin position="637"/>
        <end position="764"/>
    </location>
</feature>
<proteinExistence type="inferred from homology"/>
<dbReference type="InterPro" id="IPR014844">
    <property type="entry name" value="PalH"/>
</dbReference>